<reference evidence="2" key="1">
    <citation type="submission" date="2021-02" db="EMBL/GenBank/DDBJ databases">
        <authorList>
            <person name="Nowell W R."/>
        </authorList>
    </citation>
    <scope>NUCLEOTIDE SEQUENCE</scope>
</reference>
<dbReference type="AlphaFoldDB" id="A0A8S3EST7"/>
<comment type="caution">
    <text evidence="2">The sequence shown here is derived from an EMBL/GenBank/DDBJ whole genome shotgun (WGS) entry which is preliminary data.</text>
</comment>
<name>A0A8S3EST7_9BILA</name>
<feature type="non-terminal residue" evidence="2">
    <location>
        <position position="1"/>
    </location>
</feature>
<gene>
    <name evidence="2" type="ORF">BYL167_LOCUS62155</name>
</gene>
<evidence type="ECO:0000256" key="1">
    <source>
        <dbReference type="SAM" id="SignalP"/>
    </source>
</evidence>
<dbReference type="SUPFAM" id="SSF140996">
    <property type="entry name" value="Hermes dimerisation domain"/>
    <property type="match status" value="1"/>
</dbReference>
<dbReference type="EMBL" id="CAJOBH010234084">
    <property type="protein sequence ID" value="CAF5082955.1"/>
    <property type="molecule type" value="Genomic_DNA"/>
</dbReference>
<evidence type="ECO:0000313" key="3">
    <source>
        <dbReference type="Proteomes" id="UP000681967"/>
    </source>
</evidence>
<sequence length="108" mass="12478">KLRNNVAAVELCFLRLLTALYRYDKNTYCLQRPLRCRLRPFTGRFIRPGYSAYLDFISLDSRPFEIASGVGFKQFIQMIYNAGRLSLNSRSIEISVFLPHPTPVSTLL</sequence>
<dbReference type="Gene3D" id="1.10.10.1070">
    <property type="entry name" value="Zinc finger, BED domain-containing"/>
    <property type="match status" value="1"/>
</dbReference>
<evidence type="ECO:0000313" key="2">
    <source>
        <dbReference type="EMBL" id="CAF5082955.1"/>
    </source>
</evidence>
<accession>A0A8S3EST7</accession>
<proteinExistence type="predicted"/>
<feature type="chain" id="PRO_5035825628" evidence="1">
    <location>
        <begin position="20"/>
        <end position="108"/>
    </location>
</feature>
<keyword evidence="1" id="KW-0732">Signal</keyword>
<feature type="signal peptide" evidence="1">
    <location>
        <begin position="1"/>
        <end position="19"/>
    </location>
</feature>
<protein>
    <submittedName>
        <fullName evidence="2">Uncharacterized protein</fullName>
    </submittedName>
</protein>
<dbReference type="Proteomes" id="UP000681967">
    <property type="component" value="Unassembled WGS sequence"/>
</dbReference>
<organism evidence="2 3">
    <name type="scientific">Rotaria magnacalcarata</name>
    <dbReference type="NCBI Taxonomy" id="392030"/>
    <lineage>
        <taxon>Eukaryota</taxon>
        <taxon>Metazoa</taxon>
        <taxon>Spiralia</taxon>
        <taxon>Gnathifera</taxon>
        <taxon>Rotifera</taxon>
        <taxon>Eurotatoria</taxon>
        <taxon>Bdelloidea</taxon>
        <taxon>Philodinida</taxon>
        <taxon>Philodinidae</taxon>
        <taxon>Rotaria</taxon>
    </lineage>
</organism>